<dbReference type="PANTHER" id="PTHR37450">
    <property type="entry name" value="CIPC PROTEIN"/>
    <property type="match status" value="1"/>
</dbReference>
<evidence type="ECO:0000313" key="3">
    <source>
        <dbReference type="Proteomes" id="UP000886523"/>
    </source>
</evidence>
<reference evidence="2" key="1">
    <citation type="journal article" date="2020" name="Nat. Commun.">
        <title>Large-scale genome sequencing of mycorrhizal fungi provides insights into the early evolution of symbiotic traits.</title>
        <authorList>
            <person name="Miyauchi S."/>
            <person name="Kiss E."/>
            <person name="Kuo A."/>
            <person name="Drula E."/>
            <person name="Kohler A."/>
            <person name="Sanchez-Garcia M."/>
            <person name="Morin E."/>
            <person name="Andreopoulos B."/>
            <person name="Barry K.W."/>
            <person name="Bonito G."/>
            <person name="Buee M."/>
            <person name="Carver A."/>
            <person name="Chen C."/>
            <person name="Cichocki N."/>
            <person name="Clum A."/>
            <person name="Culley D."/>
            <person name="Crous P.W."/>
            <person name="Fauchery L."/>
            <person name="Girlanda M."/>
            <person name="Hayes R.D."/>
            <person name="Keri Z."/>
            <person name="LaButti K."/>
            <person name="Lipzen A."/>
            <person name="Lombard V."/>
            <person name="Magnuson J."/>
            <person name="Maillard F."/>
            <person name="Murat C."/>
            <person name="Nolan M."/>
            <person name="Ohm R.A."/>
            <person name="Pangilinan J."/>
            <person name="Pereira M.F."/>
            <person name="Perotto S."/>
            <person name="Peter M."/>
            <person name="Pfister S."/>
            <person name="Riley R."/>
            <person name="Sitrit Y."/>
            <person name="Stielow J.B."/>
            <person name="Szollosi G."/>
            <person name="Zifcakova L."/>
            <person name="Stursova M."/>
            <person name="Spatafora J.W."/>
            <person name="Tedersoo L."/>
            <person name="Vaario L.M."/>
            <person name="Yamada A."/>
            <person name="Yan M."/>
            <person name="Wang P."/>
            <person name="Xu J."/>
            <person name="Bruns T."/>
            <person name="Baldrian P."/>
            <person name="Vilgalys R."/>
            <person name="Dunand C."/>
            <person name="Henrissat B."/>
            <person name="Grigoriev I.V."/>
            <person name="Hibbett D."/>
            <person name="Nagy L.G."/>
            <person name="Martin F.M."/>
        </authorList>
    </citation>
    <scope>NUCLEOTIDE SEQUENCE</scope>
    <source>
        <strain evidence="2">UP504</strain>
    </source>
</reference>
<evidence type="ECO:0000256" key="1">
    <source>
        <dbReference type="SAM" id="MobiDB-lite"/>
    </source>
</evidence>
<evidence type="ECO:0000313" key="2">
    <source>
        <dbReference type="EMBL" id="KAF9515223.1"/>
    </source>
</evidence>
<gene>
    <name evidence="2" type="ORF">BS47DRAFT_1342126</name>
</gene>
<evidence type="ECO:0008006" key="4">
    <source>
        <dbReference type="Google" id="ProtNLM"/>
    </source>
</evidence>
<accession>A0A9P6B049</accession>
<dbReference type="PANTHER" id="PTHR37450:SF1">
    <property type="entry name" value="CIPC PROTEIN"/>
    <property type="match status" value="1"/>
</dbReference>
<feature type="region of interest" description="Disordered" evidence="1">
    <location>
        <begin position="1"/>
        <end position="20"/>
    </location>
</feature>
<comment type="caution">
    <text evidence="2">The sequence shown here is derived from an EMBL/GenBank/DDBJ whole genome shotgun (WGS) entry which is preliminary data.</text>
</comment>
<protein>
    <recommendedName>
        <fullName evidence="4">CipC-like antibiotic response protein</fullName>
    </recommendedName>
</protein>
<dbReference type="InterPro" id="IPR022234">
    <property type="entry name" value="DUF3759"/>
</dbReference>
<feature type="compositionally biased region" description="Basic residues" evidence="1">
    <location>
        <begin position="162"/>
        <end position="171"/>
    </location>
</feature>
<dbReference type="OrthoDB" id="9895617at2759"/>
<proteinExistence type="predicted"/>
<feature type="region of interest" description="Disordered" evidence="1">
    <location>
        <begin position="94"/>
        <end position="180"/>
    </location>
</feature>
<feature type="compositionally biased region" description="Basic and acidic residues" evidence="1">
    <location>
        <begin position="94"/>
        <end position="106"/>
    </location>
</feature>
<dbReference type="AlphaFoldDB" id="A0A9P6B049"/>
<feature type="compositionally biased region" description="Acidic residues" evidence="1">
    <location>
        <begin position="1"/>
        <end position="10"/>
    </location>
</feature>
<keyword evidence="3" id="KW-1185">Reference proteome</keyword>
<dbReference type="Pfam" id="PF12585">
    <property type="entry name" value="DUF3759"/>
    <property type="match status" value="1"/>
</dbReference>
<name>A0A9P6B049_9AGAM</name>
<feature type="compositionally biased region" description="Basic and acidic residues" evidence="1">
    <location>
        <begin position="131"/>
        <end position="161"/>
    </location>
</feature>
<organism evidence="2 3">
    <name type="scientific">Hydnum rufescens UP504</name>
    <dbReference type="NCBI Taxonomy" id="1448309"/>
    <lineage>
        <taxon>Eukaryota</taxon>
        <taxon>Fungi</taxon>
        <taxon>Dikarya</taxon>
        <taxon>Basidiomycota</taxon>
        <taxon>Agaricomycotina</taxon>
        <taxon>Agaricomycetes</taxon>
        <taxon>Cantharellales</taxon>
        <taxon>Hydnaceae</taxon>
        <taxon>Hydnum</taxon>
    </lineage>
</organism>
<sequence length="180" mass="20696">MGFFSDDSDEAQAHGQLRGGHHKAALSHELIAGAASYEAAKAYEDYQRRHGKVVNHAQAKELLAGFIGAFVDREIETKGLDYIDSHRAKKEARANAERALERHEFSGEGGAYGGGREEYREEEYGYGGGRRHPDREFVERREEYVEEYPRRSGSREREHEHGHHGHHGHGEHRHERREWD</sequence>
<dbReference type="EMBL" id="MU128952">
    <property type="protein sequence ID" value="KAF9515223.1"/>
    <property type="molecule type" value="Genomic_DNA"/>
</dbReference>
<dbReference type="Proteomes" id="UP000886523">
    <property type="component" value="Unassembled WGS sequence"/>
</dbReference>